<feature type="compositionally biased region" description="Low complexity" evidence="1">
    <location>
        <begin position="233"/>
        <end position="243"/>
    </location>
</feature>
<sequence>MAVNRLVRHWDALEESDDFLDDKHKHPERTTLEPCQRQWLSELSLRVEHECQTILFAKSLLNEPHTQTQICHDPEQSKAELPSIEKSTKNSNSFKCSSLSASLNALNSPTRPQRRIGKFRSDAERQDKESGRFIYTDRPSLSTLDLLEACRFKENSFTSSFSNCDVSIKTGPDNSSTLFLNGEDECCSHTPQPCAPPLVHSCPHHQPTPSLSSSCHSSHSTGCPPPRLPGYRPPSASSSTHSHPLQRLVHSSLDSARLSVSSEPTVVLHKKPPSYDQLRIRIERNGSTRCVVDPSIPSSSTSTPIARKSNNLRHSIAVNHEDIEKADIPQEKICNATTPSISASKAATESAPLNSSINHSPSSPQSMNSDSSSVSVDSGQCSGDIAYTSQFSFCSSRDDKDDGTLVSHPAASAYQQQYETNILPSYARMASTMDHVLRTSSSIYTLLATPSIPATARDLLTKASVFIQLVENSPCAQQLPKYDINVVKMQISNLQKEANSTNQPIKTTNYFTIVLRKMIEQVLQLFGKIIARYLRDCGNRDRLVVIALEHLIHLSLFGDELSLEAIQAGTLTSLVKLISQPATPSETTRLILRAMAVLCGVAKGCLSLLALGGLETVLQQLNSSSTPCAIEAAGLLTQLTNPQHSFVQLNHVEAILIRLLDLIDICNTGESLLLVSAALSNASLQDAIAVDILYKNNAIIRLINAYHQRDSSTIFVQEQIVTILSRLAARRYEEALCNQGAVPILLEMLTVTDPLHADYCRRIRYKAAICIGTIAATEIGLRTLYENQEKAKAHVPDSEYFEYNSRDAIIYALGIGAHAKDDIHYIYESHENFTVFPTFVVAPGLAAAGLMSWPGIEFDLTRILHGEQYIEVYEPLPADAKLRSESRVVDILDKGSGALFLSNVTTYDDRSGKKLSMQQISTFQVGSGKFGGAKTSPHEKKVEDTPKRDPDAVMEEKTSVDQAALYRMGSGDLNPLHVDPNFAKMSGFKEPILHGLCSLGFATRHVIKAWADNDATRFKAMKVKETGKVVISNAWVQLSQASSKPTVDEKYASKM</sequence>
<feature type="compositionally biased region" description="Low complexity" evidence="1">
    <location>
        <begin position="207"/>
        <end position="222"/>
    </location>
</feature>
<feature type="compositionally biased region" description="Basic and acidic residues" evidence="1">
    <location>
        <begin position="936"/>
        <end position="955"/>
    </location>
</feature>
<accession>A0A2A2KGM5</accession>
<evidence type="ECO:0000256" key="1">
    <source>
        <dbReference type="SAM" id="MobiDB-lite"/>
    </source>
</evidence>
<dbReference type="InterPro" id="IPR002539">
    <property type="entry name" value="MaoC-like_dom"/>
</dbReference>
<feature type="domain" description="MaoC-like" evidence="2">
    <location>
        <begin position="943"/>
        <end position="1031"/>
    </location>
</feature>
<dbReference type="SUPFAM" id="SSF54637">
    <property type="entry name" value="Thioesterase/thiol ester dehydrase-isomerase"/>
    <property type="match status" value="2"/>
</dbReference>
<dbReference type="InterPro" id="IPR011989">
    <property type="entry name" value="ARM-like"/>
</dbReference>
<evidence type="ECO:0000259" key="2">
    <source>
        <dbReference type="Pfam" id="PF01575"/>
    </source>
</evidence>
<dbReference type="GO" id="GO:0003857">
    <property type="term" value="F:(3S)-3-hydroxyacyl-CoA dehydrogenase (NAD+) activity"/>
    <property type="evidence" value="ECO:0007669"/>
    <property type="project" value="TreeGrafter"/>
</dbReference>
<evidence type="ECO:0000313" key="6">
    <source>
        <dbReference type="Proteomes" id="UP000218231"/>
    </source>
</evidence>
<comment type="caution">
    <text evidence="5">The sequence shown here is derived from an EMBL/GenBank/DDBJ whole genome shotgun (WGS) entry which is preliminary data.</text>
</comment>
<feature type="domain" description="Peroxisomal multifunctional enzyme type 2-like N-terminal" evidence="4">
    <location>
        <begin position="801"/>
        <end position="926"/>
    </location>
</feature>
<dbReference type="InterPro" id="IPR016024">
    <property type="entry name" value="ARM-type_fold"/>
</dbReference>
<evidence type="ECO:0000313" key="5">
    <source>
        <dbReference type="EMBL" id="PAV72999.1"/>
    </source>
</evidence>
<dbReference type="AlphaFoldDB" id="A0A2A2KGM5"/>
<dbReference type="SUPFAM" id="SSF48371">
    <property type="entry name" value="ARM repeat"/>
    <property type="match status" value="1"/>
</dbReference>
<feature type="domain" description="Protein inscuteable homologue C-terminal" evidence="3">
    <location>
        <begin position="515"/>
        <end position="772"/>
    </location>
</feature>
<dbReference type="PANTHER" id="PTHR13078:SF56">
    <property type="entry name" value="PEROXISOMAL MULTIFUNCTIONAL ENZYME TYPE 2"/>
    <property type="match status" value="1"/>
</dbReference>
<protein>
    <recommendedName>
        <fullName evidence="7">MaoC-like domain-containing protein</fullName>
    </recommendedName>
</protein>
<dbReference type="Gene3D" id="1.25.10.10">
    <property type="entry name" value="Leucine-rich Repeat Variant"/>
    <property type="match status" value="1"/>
</dbReference>
<feature type="region of interest" description="Disordered" evidence="1">
    <location>
        <begin position="344"/>
        <end position="377"/>
    </location>
</feature>
<dbReference type="GO" id="GO:0018812">
    <property type="term" value="F:3-hydroxyacyl-CoA dehydratase activity"/>
    <property type="evidence" value="ECO:0007669"/>
    <property type="project" value="UniProtKB-ARBA"/>
</dbReference>
<dbReference type="Pfam" id="PF22622">
    <property type="entry name" value="MFE-2_hydrat-2_N"/>
    <property type="match status" value="1"/>
</dbReference>
<feature type="compositionally biased region" description="Pro residues" evidence="1">
    <location>
        <begin position="223"/>
        <end position="232"/>
    </location>
</feature>
<reference evidence="5 6" key="1">
    <citation type="journal article" date="2017" name="Curr. Biol.">
        <title>Genome architecture and evolution of a unichromosomal asexual nematode.</title>
        <authorList>
            <person name="Fradin H."/>
            <person name="Zegar C."/>
            <person name="Gutwein M."/>
            <person name="Lucas J."/>
            <person name="Kovtun M."/>
            <person name="Corcoran D."/>
            <person name="Baugh L.R."/>
            <person name="Kiontke K."/>
            <person name="Gunsalus K."/>
            <person name="Fitch D.H."/>
            <person name="Piano F."/>
        </authorList>
    </citation>
    <scope>NUCLEOTIDE SEQUENCE [LARGE SCALE GENOMIC DNA]</scope>
    <source>
        <strain evidence="5">PF1309</strain>
    </source>
</reference>
<dbReference type="GO" id="GO:0006635">
    <property type="term" value="P:fatty acid beta-oxidation"/>
    <property type="evidence" value="ECO:0007669"/>
    <property type="project" value="TreeGrafter"/>
</dbReference>
<dbReference type="InterPro" id="IPR054357">
    <property type="entry name" value="MFE-2_N"/>
</dbReference>
<dbReference type="InterPro" id="IPR029069">
    <property type="entry name" value="HotDog_dom_sf"/>
</dbReference>
<dbReference type="Pfam" id="PF01575">
    <property type="entry name" value="MaoC_dehydratas"/>
    <property type="match status" value="1"/>
</dbReference>
<feature type="compositionally biased region" description="Polar residues" evidence="1">
    <location>
        <begin position="344"/>
        <end position="353"/>
    </location>
</feature>
<gene>
    <name evidence="5" type="ORF">WR25_13424</name>
</gene>
<dbReference type="STRING" id="2018661.A0A2A2KGM5"/>
<keyword evidence="6" id="KW-1185">Reference proteome</keyword>
<evidence type="ECO:0000259" key="4">
    <source>
        <dbReference type="Pfam" id="PF22622"/>
    </source>
</evidence>
<dbReference type="GO" id="GO:0044594">
    <property type="term" value="F:17-beta-hydroxysteroid dehydrogenase (NAD+) activity"/>
    <property type="evidence" value="ECO:0007669"/>
    <property type="project" value="TreeGrafter"/>
</dbReference>
<feature type="region of interest" description="Disordered" evidence="1">
    <location>
        <begin position="104"/>
        <end position="127"/>
    </location>
</feature>
<dbReference type="InterPro" id="IPR045789">
    <property type="entry name" value="Insc_C"/>
</dbReference>
<dbReference type="Proteomes" id="UP000218231">
    <property type="component" value="Unassembled WGS sequence"/>
</dbReference>
<name>A0A2A2KGM5_9BILA</name>
<organism evidence="5 6">
    <name type="scientific">Diploscapter pachys</name>
    <dbReference type="NCBI Taxonomy" id="2018661"/>
    <lineage>
        <taxon>Eukaryota</taxon>
        <taxon>Metazoa</taxon>
        <taxon>Ecdysozoa</taxon>
        <taxon>Nematoda</taxon>
        <taxon>Chromadorea</taxon>
        <taxon>Rhabditida</taxon>
        <taxon>Rhabditina</taxon>
        <taxon>Rhabditomorpha</taxon>
        <taxon>Rhabditoidea</taxon>
        <taxon>Rhabditidae</taxon>
        <taxon>Diploscapter</taxon>
    </lineage>
</organism>
<dbReference type="Pfam" id="PF19427">
    <property type="entry name" value="Insc_C"/>
    <property type="match status" value="1"/>
</dbReference>
<evidence type="ECO:0000259" key="3">
    <source>
        <dbReference type="Pfam" id="PF19427"/>
    </source>
</evidence>
<dbReference type="Gene3D" id="3.10.129.10">
    <property type="entry name" value="Hotdog Thioesterase"/>
    <property type="match status" value="1"/>
</dbReference>
<dbReference type="PANTHER" id="PTHR13078">
    <property type="entry name" value="PEROXISOMAL MULTIFUNCTIONAL ENZYME TYPE 2-RELATED"/>
    <property type="match status" value="1"/>
</dbReference>
<dbReference type="OrthoDB" id="3592703at2759"/>
<dbReference type="GO" id="GO:0005777">
    <property type="term" value="C:peroxisome"/>
    <property type="evidence" value="ECO:0007669"/>
    <property type="project" value="TreeGrafter"/>
</dbReference>
<evidence type="ECO:0008006" key="7">
    <source>
        <dbReference type="Google" id="ProtNLM"/>
    </source>
</evidence>
<feature type="region of interest" description="Disordered" evidence="1">
    <location>
        <begin position="928"/>
        <end position="955"/>
    </location>
</feature>
<dbReference type="EMBL" id="LIAE01008670">
    <property type="protein sequence ID" value="PAV72999.1"/>
    <property type="molecule type" value="Genomic_DNA"/>
</dbReference>
<proteinExistence type="predicted"/>
<feature type="compositionally biased region" description="Low complexity" evidence="1">
    <location>
        <begin position="354"/>
        <end position="377"/>
    </location>
</feature>
<feature type="region of interest" description="Disordered" evidence="1">
    <location>
        <begin position="203"/>
        <end position="244"/>
    </location>
</feature>